<protein>
    <submittedName>
        <fullName evidence="1">Uncharacterized protein</fullName>
    </submittedName>
</protein>
<name>A0A2B3U0T1_BACCE</name>
<dbReference type="AlphaFoldDB" id="A0A2B3U0T1"/>
<dbReference type="InterPro" id="IPR036388">
    <property type="entry name" value="WH-like_DNA-bd_sf"/>
</dbReference>
<comment type="caution">
    <text evidence="1">The sequence shown here is derived from an EMBL/GenBank/DDBJ whole genome shotgun (WGS) entry which is preliminary data.</text>
</comment>
<proteinExistence type="predicted"/>
<dbReference type="EMBL" id="NVDG01000033">
    <property type="protein sequence ID" value="PFU40157.1"/>
    <property type="molecule type" value="Genomic_DNA"/>
</dbReference>
<accession>A0A2B3U0T1</accession>
<reference evidence="1 2" key="1">
    <citation type="submission" date="2017-09" db="EMBL/GenBank/DDBJ databases">
        <title>Large-scale bioinformatics analysis of Bacillus genomes uncovers conserved roles of natural products in bacterial physiology.</title>
        <authorList>
            <consortium name="Agbiome Team Llc"/>
            <person name="Bleich R.M."/>
            <person name="Grubbs K.J."/>
            <person name="Santa Maria K.C."/>
            <person name="Allen S.E."/>
            <person name="Farag S."/>
            <person name="Shank E.A."/>
            <person name="Bowers A."/>
        </authorList>
    </citation>
    <scope>NUCLEOTIDE SEQUENCE [LARGE SCALE GENOMIC DNA]</scope>
    <source>
        <strain evidence="1 2">AFS061806</strain>
    </source>
</reference>
<dbReference type="RefSeq" id="WP_098666105.1">
    <property type="nucleotide sequence ID" value="NZ_NVDG01000033.1"/>
</dbReference>
<dbReference type="Gene3D" id="1.10.10.10">
    <property type="entry name" value="Winged helix-like DNA-binding domain superfamily/Winged helix DNA-binding domain"/>
    <property type="match status" value="1"/>
</dbReference>
<sequence>MKQLTTKYDLKQLCAERLGIKPATFRKDPEKYLNKLRKTDDVEIEKGPNSNSPTFYYLTSLSENEMPEVLLESSNEVKLTKNSEEQIELLLKSVLIDEIVPIHSELAKVIGKTDRTVGNRVKEMKELGILLPTPTVTEIECDEETGEIINEYHRRDCYWYYYDTLPNGNIRKLTDTTKVHKAYGIFFKQQISYLKNKHGNKYDSKLGGGLADNFAKKKLNEDFPFYSINRVAEWNVSKEYVGKIFEKYRHINQ</sequence>
<gene>
    <name evidence="1" type="ORF">COK86_20405</name>
</gene>
<evidence type="ECO:0000313" key="1">
    <source>
        <dbReference type="EMBL" id="PFU40157.1"/>
    </source>
</evidence>
<dbReference type="Proteomes" id="UP000224076">
    <property type="component" value="Unassembled WGS sequence"/>
</dbReference>
<evidence type="ECO:0000313" key="2">
    <source>
        <dbReference type="Proteomes" id="UP000224076"/>
    </source>
</evidence>
<organism evidence="1 2">
    <name type="scientific">Bacillus cereus</name>
    <dbReference type="NCBI Taxonomy" id="1396"/>
    <lineage>
        <taxon>Bacteria</taxon>
        <taxon>Bacillati</taxon>
        <taxon>Bacillota</taxon>
        <taxon>Bacilli</taxon>
        <taxon>Bacillales</taxon>
        <taxon>Bacillaceae</taxon>
        <taxon>Bacillus</taxon>
        <taxon>Bacillus cereus group</taxon>
    </lineage>
</organism>